<proteinExistence type="predicted"/>
<name>A0A1A9VM72_GLOAU</name>
<organism evidence="1 2">
    <name type="scientific">Glossina austeni</name>
    <name type="common">Savannah tsetse fly</name>
    <dbReference type="NCBI Taxonomy" id="7395"/>
    <lineage>
        <taxon>Eukaryota</taxon>
        <taxon>Metazoa</taxon>
        <taxon>Ecdysozoa</taxon>
        <taxon>Arthropoda</taxon>
        <taxon>Hexapoda</taxon>
        <taxon>Insecta</taxon>
        <taxon>Pterygota</taxon>
        <taxon>Neoptera</taxon>
        <taxon>Endopterygota</taxon>
        <taxon>Diptera</taxon>
        <taxon>Brachycera</taxon>
        <taxon>Muscomorpha</taxon>
        <taxon>Hippoboscoidea</taxon>
        <taxon>Glossinidae</taxon>
        <taxon>Glossina</taxon>
    </lineage>
</organism>
<dbReference type="EnsemblMetazoa" id="GAUT041427-RA">
    <property type="protein sequence ID" value="GAUT041427-PA"/>
    <property type="gene ID" value="GAUT041427"/>
</dbReference>
<evidence type="ECO:0000313" key="2">
    <source>
        <dbReference type="Proteomes" id="UP000078200"/>
    </source>
</evidence>
<evidence type="ECO:0000313" key="1">
    <source>
        <dbReference type="EnsemblMetazoa" id="GAUT041427-PA"/>
    </source>
</evidence>
<reference evidence="1" key="1">
    <citation type="submission" date="2020-05" db="UniProtKB">
        <authorList>
            <consortium name="EnsemblMetazoa"/>
        </authorList>
    </citation>
    <scope>IDENTIFICATION</scope>
    <source>
        <strain evidence="1">TTRI</strain>
    </source>
</reference>
<accession>A0A1A9VM72</accession>
<protein>
    <submittedName>
        <fullName evidence="1">Uncharacterized protein</fullName>
    </submittedName>
</protein>
<dbReference type="AlphaFoldDB" id="A0A1A9VM72"/>
<dbReference type="Proteomes" id="UP000078200">
    <property type="component" value="Unassembled WGS sequence"/>
</dbReference>
<sequence>MNAMLILMHMLTQQTMTEIGRNPLTNLFPLRREVLTQHSQQHGYVWLVTCKPEFWSSSYYTQRSSERVMQFGMRKSDGLNAPFLLLRGSVVRTLRCGCRYKTQNFFLHLLHHIWVALSQFYDLFHEMFL</sequence>
<keyword evidence="2" id="KW-1185">Reference proteome</keyword>
<dbReference type="VEuPathDB" id="VectorBase:GAUT041427"/>